<proteinExistence type="predicted"/>
<evidence type="ECO:0000313" key="2">
    <source>
        <dbReference type="RefSeq" id="XP_048138839.1"/>
    </source>
</evidence>
<dbReference type="GeneID" id="125316040"/>
<gene>
    <name evidence="2" type="primary">LOC125316040</name>
</gene>
<accession>A0ABM3HQG8</accession>
<organism evidence="1 2">
    <name type="scientific">Rhodamnia argentea</name>
    <dbReference type="NCBI Taxonomy" id="178133"/>
    <lineage>
        <taxon>Eukaryota</taxon>
        <taxon>Viridiplantae</taxon>
        <taxon>Streptophyta</taxon>
        <taxon>Embryophyta</taxon>
        <taxon>Tracheophyta</taxon>
        <taxon>Spermatophyta</taxon>
        <taxon>Magnoliopsida</taxon>
        <taxon>eudicotyledons</taxon>
        <taxon>Gunneridae</taxon>
        <taxon>Pentapetalae</taxon>
        <taxon>rosids</taxon>
        <taxon>malvids</taxon>
        <taxon>Myrtales</taxon>
        <taxon>Myrtaceae</taxon>
        <taxon>Myrtoideae</taxon>
        <taxon>Myrteae</taxon>
        <taxon>Australasian group</taxon>
        <taxon>Rhodamnia</taxon>
    </lineage>
</organism>
<evidence type="ECO:0000313" key="1">
    <source>
        <dbReference type="Proteomes" id="UP000827889"/>
    </source>
</evidence>
<dbReference type="Proteomes" id="UP000827889">
    <property type="component" value="Chromosome 7"/>
</dbReference>
<reference evidence="2" key="1">
    <citation type="submission" date="2025-08" db="UniProtKB">
        <authorList>
            <consortium name="RefSeq"/>
        </authorList>
    </citation>
    <scope>IDENTIFICATION</scope>
    <source>
        <tissue evidence="2">Leaf</tissue>
    </source>
</reference>
<dbReference type="RefSeq" id="XP_048138839.1">
    <property type="nucleotide sequence ID" value="XM_048282882.1"/>
</dbReference>
<protein>
    <submittedName>
        <fullName evidence="2">Uncharacterized protein LOC125316040</fullName>
    </submittedName>
</protein>
<keyword evidence="1" id="KW-1185">Reference proteome</keyword>
<sequence>MGILVGFLDHMVGVDVVGAHTIIIGGVTPPVMTDRIQVTTPLNGIQVARMEVTGGAAFQVLKFRIRRAGKHFLVDGVPEAVEAAEVIVVVGEVGREVGAAPVLPTVGLRTVAVGGVVAPRKLLTMDGLAGVGDCHGRKLGSVFPSVRGFPRSLSPNEP</sequence>
<name>A0ABM3HQG8_9MYRT</name>